<accession>A0AAD1XG62</accession>
<organism evidence="2 3">
    <name type="scientific">Euplotes crassus</name>
    <dbReference type="NCBI Taxonomy" id="5936"/>
    <lineage>
        <taxon>Eukaryota</taxon>
        <taxon>Sar</taxon>
        <taxon>Alveolata</taxon>
        <taxon>Ciliophora</taxon>
        <taxon>Intramacronucleata</taxon>
        <taxon>Spirotrichea</taxon>
        <taxon>Hypotrichia</taxon>
        <taxon>Euplotida</taxon>
        <taxon>Euplotidae</taxon>
        <taxon>Moneuplotes</taxon>
    </lineage>
</organism>
<protein>
    <submittedName>
        <fullName evidence="2">Uncharacterized protein</fullName>
    </submittedName>
</protein>
<gene>
    <name evidence="2" type="ORF">ECRASSUSDP1_LOCUS11948</name>
</gene>
<comment type="caution">
    <text evidence="2">The sequence shown here is derived from an EMBL/GenBank/DDBJ whole genome shotgun (WGS) entry which is preliminary data.</text>
</comment>
<feature type="coiled-coil region" evidence="1">
    <location>
        <begin position="276"/>
        <end position="306"/>
    </location>
</feature>
<evidence type="ECO:0000313" key="3">
    <source>
        <dbReference type="Proteomes" id="UP001295684"/>
    </source>
</evidence>
<name>A0AAD1XG62_EUPCR</name>
<proteinExistence type="predicted"/>
<dbReference type="Proteomes" id="UP001295684">
    <property type="component" value="Unassembled WGS sequence"/>
</dbReference>
<evidence type="ECO:0000313" key="2">
    <source>
        <dbReference type="EMBL" id="CAI2370631.1"/>
    </source>
</evidence>
<feature type="coiled-coil region" evidence="1">
    <location>
        <begin position="163"/>
        <end position="194"/>
    </location>
</feature>
<dbReference type="AlphaFoldDB" id="A0AAD1XG62"/>
<keyword evidence="3" id="KW-1185">Reference proteome</keyword>
<sequence>MSQIQQSLEEFSSNIHQEGVQKKSKTGIKRTNKAYDIISVYQTNSPPIRHEKQVAYRTVKEMNKFPRSKSIGNKSCSVKGRSYITTQNEYNCDQFNALGGDVNNKSMFEIMMNKKASEMNIKVLSNRILYLSTTDKKANRKLALAKKRANEMAKIKRSKFEYSQHIQDNKRRMKSQLEQRKREISATRKRLRDNIILKRAESVNLKRKMRLQTKSFASQAFEKRKMINLCEQKQKEIAKINIMAEKFKCQNKRERGMQRKITQLKQLYSEKKIDGLKHAEENAHKAEKLEHEEQDLMQKLHTTYQKVNEFMEQSNSFDNFANIVKSNVQYNTKYLKPLARVDKVKGRSSTNRSCKNIKIQIQREA</sequence>
<evidence type="ECO:0000256" key="1">
    <source>
        <dbReference type="SAM" id="Coils"/>
    </source>
</evidence>
<reference evidence="2" key="1">
    <citation type="submission" date="2023-07" db="EMBL/GenBank/DDBJ databases">
        <authorList>
            <consortium name="AG Swart"/>
            <person name="Singh M."/>
            <person name="Singh A."/>
            <person name="Seah K."/>
            <person name="Emmerich C."/>
        </authorList>
    </citation>
    <scope>NUCLEOTIDE SEQUENCE</scope>
    <source>
        <strain evidence="2">DP1</strain>
    </source>
</reference>
<dbReference type="EMBL" id="CAMPGE010011826">
    <property type="protein sequence ID" value="CAI2370631.1"/>
    <property type="molecule type" value="Genomic_DNA"/>
</dbReference>
<keyword evidence="1" id="KW-0175">Coiled coil</keyword>